<dbReference type="PANTHER" id="PTHR33067:SF31">
    <property type="entry name" value="RNA-DIRECTED DNA POLYMERASE"/>
    <property type="match status" value="1"/>
</dbReference>
<dbReference type="PANTHER" id="PTHR33067">
    <property type="entry name" value="RNA-DIRECTED DNA POLYMERASE-RELATED"/>
    <property type="match status" value="1"/>
</dbReference>
<gene>
    <name evidence="1" type="ORF">F2Q68_00044343</name>
</gene>
<organism evidence="1 2">
    <name type="scientific">Brassica cretica</name>
    <name type="common">Mustard</name>
    <dbReference type="NCBI Taxonomy" id="69181"/>
    <lineage>
        <taxon>Eukaryota</taxon>
        <taxon>Viridiplantae</taxon>
        <taxon>Streptophyta</taxon>
        <taxon>Embryophyta</taxon>
        <taxon>Tracheophyta</taxon>
        <taxon>Spermatophyta</taxon>
        <taxon>Magnoliopsida</taxon>
        <taxon>eudicotyledons</taxon>
        <taxon>Gunneridae</taxon>
        <taxon>Pentapetalae</taxon>
        <taxon>rosids</taxon>
        <taxon>malvids</taxon>
        <taxon>Brassicales</taxon>
        <taxon>Brassicaceae</taxon>
        <taxon>Brassiceae</taxon>
        <taxon>Brassica</taxon>
    </lineage>
</organism>
<dbReference type="CDD" id="cd00303">
    <property type="entry name" value="retropepsin_like"/>
    <property type="match status" value="1"/>
</dbReference>
<accession>A0A8S9LP91</accession>
<comment type="caution">
    <text evidence="1">The sequence shown here is derived from an EMBL/GenBank/DDBJ whole genome shotgun (WGS) entry which is preliminary data.</text>
</comment>
<dbReference type="Proteomes" id="UP000712281">
    <property type="component" value="Unassembled WGS sequence"/>
</dbReference>
<name>A0A8S9LP91_BRACR</name>
<evidence type="ECO:0000313" key="1">
    <source>
        <dbReference type="EMBL" id="KAF2609015.1"/>
    </source>
</evidence>
<proteinExistence type="predicted"/>
<dbReference type="Gene3D" id="2.40.70.10">
    <property type="entry name" value="Acid Proteases"/>
    <property type="match status" value="1"/>
</dbReference>
<dbReference type="EMBL" id="QGKW02000276">
    <property type="protein sequence ID" value="KAF2609015.1"/>
    <property type="molecule type" value="Genomic_DNA"/>
</dbReference>
<sequence length="479" mass="54563">MFCEAREKMRMRITLKKKSDPGQFAIPCTGKGIEFPHALCNTGASVSILPRVMADHLGLQVEPSQELFTFVDCSQKNFGGIVRDLEVHIGNALVPVDFYVLDIKLNWNSSLLHGRAFLSTVGAVCNLQTNQFCLTLIDPNAHYDPIPVKKLQAISRRINDPGIIAACHYGEDYEINYSASIETHTATSIDNGHQKSINISHDESVDSRPDDWESDYYNPIMAVNDATTEISDGLYDEELLNMQKRDGTDQVQAEVAWERTRTSHPIGRAIRPSIETLHQQSIDNNNSTSIDNRPIPNTTVSEKDKFDNQFLTPDEFGNGADNMFMHHRNNPGQKATKKFYDTAGGIDNSFIQKSRHPTQTSIDIAAPTSVARQPGFGRRAYDLYGNRKFYWEEKDEYGVYRDDRRYARDLDGNTIRLHNIDIRRLLERASRDEPNYICLPEHVNLFTQTKLVPEIYTKDEITEMFYEVCGEHKKNKEAF</sequence>
<dbReference type="SUPFAM" id="SSF50630">
    <property type="entry name" value="Acid proteases"/>
    <property type="match status" value="1"/>
</dbReference>
<evidence type="ECO:0000313" key="2">
    <source>
        <dbReference type="Proteomes" id="UP000712281"/>
    </source>
</evidence>
<reference evidence="1" key="1">
    <citation type="submission" date="2019-12" db="EMBL/GenBank/DDBJ databases">
        <title>Genome sequencing and annotation of Brassica cretica.</title>
        <authorList>
            <person name="Studholme D.J."/>
            <person name="Sarris P.F."/>
        </authorList>
    </citation>
    <scope>NUCLEOTIDE SEQUENCE</scope>
    <source>
        <strain evidence="1">PFS-001/15</strain>
        <tissue evidence="1">Leaf</tissue>
    </source>
</reference>
<protein>
    <submittedName>
        <fullName evidence="1">Uncharacterized protein</fullName>
    </submittedName>
</protein>
<dbReference type="InterPro" id="IPR021109">
    <property type="entry name" value="Peptidase_aspartic_dom_sf"/>
</dbReference>
<dbReference type="AlphaFoldDB" id="A0A8S9LP91"/>